<evidence type="ECO:0000313" key="2">
    <source>
        <dbReference type="EMBL" id="CAD9257853.1"/>
    </source>
</evidence>
<proteinExistence type="predicted"/>
<evidence type="ECO:0000256" key="1">
    <source>
        <dbReference type="SAM" id="SignalP"/>
    </source>
</evidence>
<sequence>MYAMRVLFAGLLVALQVLGARTFTFTPAALQRAGAARGLALNGGRPLGGAGQSGRWVLRSSTELAMAEDECVKDYDDLEPGDVVEVIADDITFWHPLPYRKTGVNPKGWRGIFVKNKINWTGALTTANRPVMVQVLPDLEGQAEGTHKCICHFELEEIKLVMKATDELRARVPKRKV</sequence>
<evidence type="ECO:0008006" key="4">
    <source>
        <dbReference type="Google" id="ProtNLM"/>
    </source>
</evidence>
<organism evidence="2">
    <name type="scientific">Phaeomonas parva</name>
    <dbReference type="NCBI Taxonomy" id="124430"/>
    <lineage>
        <taxon>Eukaryota</taxon>
        <taxon>Sar</taxon>
        <taxon>Stramenopiles</taxon>
        <taxon>Ochrophyta</taxon>
        <taxon>Pinguiophyceae</taxon>
        <taxon>Pinguiochrysidales</taxon>
        <taxon>Pinguiochrysidaceae</taxon>
        <taxon>Phaeomonas</taxon>
    </lineage>
</organism>
<feature type="chain" id="PRO_5036192131" description="Ferredoxin thioredoxin reductase alpha chain domain-containing protein" evidence="1">
    <location>
        <begin position="20"/>
        <end position="177"/>
    </location>
</feature>
<accession>A0A6U4GVJ5</accession>
<feature type="signal peptide" evidence="1">
    <location>
        <begin position="1"/>
        <end position="19"/>
    </location>
</feature>
<protein>
    <recommendedName>
        <fullName evidence="4">Ferredoxin thioredoxin reductase alpha chain domain-containing protein</fullName>
    </recommendedName>
</protein>
<evidence type="ECO:0000313" key="3">
    <source>
        <dbReference type="EMBL" id="CAD9257854.1"/>
    </source>
</evidence>
<name>A0A6U4GVJ5_9STRA</name>
<dbReference type="EMBL" id="HBGJ01025443">
    <property type="protein sequence ID" value="CAD9257854.1"/>
    <property type="molecule type" value="Transcribed_RNA"/>
</dbReference>
<keyword evidence="1" id="KW-0732">Signal</keyword>
<dbReference type="Gene3D" id="2.30.30.50">
    <property type="match status" value="1"/>
</dbReference>
<dbReference type="AlphaFoldDB" id="A0A6U4GVJ5"/>
<gene>
    <name evidence="2" type="ORF">PPAR1163_LOCUS16225</name>
    <name evidence="3" type="ORF">PPAR1163_LOCUS16226</name>
</gene>
<dbReference type="EMBL" id="HBGJ01025442">
    <property type="protein sequence ID" value="CAD9257853.1"/>
    <property type="molecule type" value="Transcribed_RNA"/>
</dbReference>
<reference evidence="2" key="1">
    <citation type="submission" date="2021-01" db="EMBL/GenBank/DDBJ databases">
        <authorList>
            <person name="Corre E."/>
            <person name="Pelletier E."/>
            <person name="Niang G."/>
            <person name="Scheremetjew M."/>
            <person name="Finn R."/>
            <person name="Kale V."/>
            <person name="Holt S."/>
            <person name="Cochrane G."/>
            <person name="Meng A."/>
            <person name="Brown T."/>
            <person name="Cohen L."/>
        </authorList>
    </citation>
    <scope>NUCLEOTIDE SEQUENCE</scope>
    <source>
        <strain evidence="2">CCMP2877</strain>
    </source>
</reference>